<evidence type="ECO:0000256" key="2">
    <source>
        <dbReference type="SAM" id="MobiDB-lite"/>
    </source>
</evidence>
<sequence>MVEVEYVWLPTNCKNCGQLGHNEKRCLQSTSGHQADVATIIESSIDKVAELGNVNAPGPIQVVTNQLTAPIQISSIEVPITNVSLLHVGEPIATKQASSAIVEEHILPATVSASENISISKTVPATPLSIESPIQETAQLSSAISHATFQGGSSKQAEIKLGSNQFSSLGSSEGEEDLSESELDNETEPIDLMTPTDKRILLERPVKPSTVLKETLTRSGRGRGRGRGKRGGRG</sequence>
<feature type="domain" description="CCHC-type" evidence="3">
    <location>
        <begin position="13"/>
        <end position="26"/>
    </location>
</feature>
<keyword evidence="1" id="KW-0863">Zinc-finger</keyword>
<evidence type="ECO:0000313" key="5">
    <source>
        <dbReference type="RefSeq" id="XP_010416947.1"/>
    </source>
</evidence>
<keyword evidence="1" id="KW-0862">Zinc</keyword>
<reference evidence="4" key="1">
    <citation type="journal article" date="2014" name="Nat. Commun.">
        <title>The emerging biofuel crop Camelina sativa retains a highly undifferentiated hexaploid genome structure.</title>
        <authorList>
            <person name="Kagale S."/>
            <person name="Koh C."/>
            <person name="Nixon J."/>
            <person name="Bollina V."/>
            <person name="Clarke W.E."/>
            <person name="Tuteja R."/>
            <person name="Spillane C."/>
            <person name="Robinson S.J."/>
            <person name="Links M.G."/>
            <person name="Clarke C."/>
            <person name="Higgins E.E."/>
            <person name="Huebert T."/>
            <person name="Sharpe A.G."/>
            <person name="Parkin I.A."/>
        </authorList>
    </citation>
    <scope>NUCLEOTIDE SEQUENCE [LARGE SCALE GENOMIC DNA]</scope>
    <source>
        <strain evidence="4">cv. DH55</strain>
    </source>
</reference>
<name>A0ABM0SW13_CAMSA</name>
<dbReference type="RefSeq" id="XP_010416947.1">
    <property type="nucleotide sequence ID" value="XM_010418645.2"/>
</dbReference>
<reference evidence="5" key="2">
    <citation type="submission" date="2025-08" db="UniProtKB">
        <authorList>
            <consortium name="RefSeq"/>
        </authorList>
    </citation>
    <scope>IDENTIFICATION</scope>
    <source>
        <tissue evidence="5">Leaf</tissue>
    </source>
</reference>
<feature type="compositionally biased region" description="Basic and acidic residues" evidence="2">
    <location>
        <begin position="196"/>
        <end position="206"/>
    </location>
</feature>
<dbReference type="Proteomes" id="UP000694864">
    <property type="component" value="Chromosome 7"/>
</dbReference>
<dbReference type="GeneID" id="104702735"/>
<dbReference type="PROSITE" id="PS50158">
    <property type="entry name" value="ZF_CCHC"/>
    <property type="match status" value="1"/>
</dbReference>
<accession>A0ABM0SW13</accession>
<feature type="region of interest" description="Disordered" evidence="2">
    <location>
        <begin position="165"/>
        <end position="234"/>
    </location>
</feature>
<dbReference type="InterPro" id="IPR001878">
    <property type="entry name" value="Znf_CCHC"/>
</dbReference>
<keyword evidence="1" id="KW-0479">Metal-binding</keyword>
<evidence type="ECO:0000256" key="1">
    <source>
        <dbReference type="PROSITE-ProRule" id="PRU00047"/>
    </source>
</evidence>
<feature type="compositionally biased region" description="Acidic residues" evidence="2">
    <location>
        <begin position="173"/>
        <end position="189"/>
    </location>
</feature>
<keyword evidence="4" id="KW-1185">Reference proteome</keyword>
<proteinExistence type="predicted"/>
<gene>
    <name evidence="5" type="primary">LOC104702735</name>
</gene>
<feature type="compositionally biased region" description="Basic residues" evidence="2">
    <location>
        <begin position="220"/>
        <end position="234"/>
    </location>
</feature>
<organism evidence="4 5">
    <name type="scientific">Camelina sativa</name>
    <name type="common">False flax</name>
    <name type="synonym">Myagrum sativum</name>
    <dbReference type="NCBI Taxonomy" id="90675"/>
    <lineage>
        <taxon>Eukaryota</taxon>
        <taxon>Viridiplantae</taxon>
        <taxon>Streptophyta</taxon>
        <taxon>Embryophyta</taxon>
        <taxon>Tracheophyta</taxon>
        <taxon>Spermatophyta</taxon>
        <taxon>Magnoliopsida</taxon>
        <taxon>eudicotyledons</taxon>
        <taxon>Gunneridae</taxon>
        <taxon>Pentapetalae</taxon>
        <taxon>rosids</taxon>
        <taxon>malvids</taxon>
        <taxon>Brassicales</taxon>
        <taxon>Brassicaceae</taxon>
        <taxon>Camelineae</taxon>
        <taxon>Camelina</taxon>
    </lineage>
</organism>
<protein>
    <submittedName>
        <fullName evidence="5">Uncharacterized protein LOC104702735</fullName>
    </submittedName>
</protein>
<evidence type="ECO:0000259" key="3">
    <source>
        <dbReference type="PROSITE" id="PS50158"/>
    </source>
</evidence>
<evidence type="ECO:0000313" key="4">
    <source>
        <dbReference type="Proteomes" id="UP000694864"/>
    </source>
</evidence>